<keyword evidence="2" id="KW-0965">Cell junction</keyword>
<dbReference type="SUPFAM" id="SSF50729">
    <property type="entry name" value="PH domain-like"/>
    <property type="match status" value="1"/>
</dbReference>
<dbReference type="GO" id="GO:0070161">
    <property type="term" value="C:anchoring junction"/>
    <property type="evidence" value="ECO:0007669"/>
    <property type="project" value="UniProtKB-SubCell"/>
</dbReference>
<dbReference type="PROSITE" id="PS50057">
    <property type="entry name" value="FERM_3"/>
    <property type="match status" value="1"/>
</dbReference>
<dbReference type="GO" id="GO:0048731">
    <property type="term" value="P:system development"/>
    <property type="evidence" value="ECO:0007669"/>
    <property type="project" value="UniProtKB-ARBA"/>
</dbReference>
<dbReference type="SUPFAM" id="SSF54236">
    <property type="entry name" value="Ubiquitin-like"/>
    <property type="match status" value="1"/>
</dbReference>
<dbReference type="SMART" id="SM00295">
    <property type="entry name" value="B41"/>
    <property type="match status" value="1"/>
</dbReference>
<dbReference type="Pfam" id="PF09379">
    <property type="entry name" value="FERM_N"/>
    <property type="match status" value="1"/>
</dbReference>
<evidence type="ECO:0000256" key="3">
    <source>
        <dbReference type="SAM" id="MobiDB-lite"/>
    </source>
</evidence>
<organism evidence="5 6">
    <name type="scientific">Artemia franciscana</name>
    <name type="common">Brine shrimp</name>
    <name type="synonym">Artemia sanfranciscana</name>
    <dbReference type="NCBI Taxonomy" id="6661"/>
    <lineage>
        <taxon>Eukaryota</taxon>
        <taxon>Metazoa</taxon>
        <taxon>Ecdysozoa</taxon>
        <taxon>Arthropoda</taxon>
        <taxon>Crustacea</taxon>
        <taxon>Branchiopoda</taxon>
        <taxon>Anostraca</taxon>
        <taxon>Artemiidae</taxon>
        <taxon>Artemia</taxon>
    </lineage>
</organism>
<accession>A0AA88HR28</accession>
<evidence type="ECO:0000313" key="5">
    <source>
        <dbReference type="EMBL" id="KAK2716365.1"/>
    </source>
</evidence>
<dbReference type="GO" id="GO:0035332">
    <property type="term" value="P:positive regulation of hippo signaling"/>
    <property type="evidence" value="ECO:0007669"/>
    <property type="project" value="TreeGrafter"/>
</dbReference>
<feature type="domain" description="FERM" evidence="4">
    <location>
        <begin position="21"/>
        <end position="355"/>
    </location>
</feature>
<evidence type="ECO:0000256" key="2">
    <source>
        <dbReference type="ARBA" id="ARBA00022949"/>
    </source>
</evidence>
<dbReference type="Gene3D" id="3.10.20.90">
    <property type="entry name" value="Phosphatidylinositol 3-kinase Catalytic Subunit, Chain A, domain 1"/>
    <property type="match status" value="1"/>
</dbReference>
<keyword evidence="6" id="KW-1185">Reference proteome</keyword>
<dbReference type="EMBL" id="JAVRJZ010000012">
    <property type="protein sequence ID" value="KAK2716365.1"/>
    <property type="molecule type" value="Genomic_DNA"/>
</dbReference>
<feature type="compositionally biased region" description="Basic and acidic residues" evidence="3">
    <location>
        <begin position="656"/>
        <end position="665"/>
    </location>
</feature>
<dbReference type="InterPro" id="IPR019749">
    <property type="entry name" value="Band_41_domain"/>
</dbReference>
<dbReference type="Gene3D" id="2.30.29.30">
    <property type="entry name" value="Pleckstrin-homology domain (PH domain)/Phosphotyrosine-binding domain (PTB)"/>
    <property type="match status" value="1"/>
</dbReference>
<dbReference type="CDD" id="cd14473">
    <property type="entry name" value="FERM_B-lobe"/>
    <property type="match status" value="1"/>
</dbReference>
<dbReference type="Pfam" id="PF09380">
    <property type="entry name" value="FERM_C"/>
    <property type="match status" value="1"/>
</dbReference>
<reference evidence="5" key="1">
    <citation type="submission" date="2023-07" db="EMBL/GenBank/DDBJ databases">
        <title>Chromosome-level genome assembly of Artemia franciscana.</title>
        <authorList>
            <person name="Jo E."/>
        </authorList>
    </citation>
    <scope>NUCLEOTIDE SEQUENCE</scope>
    <source>
        <tissue evidence="5">Whole body</tissue>
    </source>
</reference>
<dbReference type="InterPro" id="IPR047145">
    <property type="entry name" value="FRMD6-like"/>
</dbReference>
<dbReference type="PANTHER" id="PTHR13429">
    <property type="entry name" value="FERM DOMAIN (PROTEIN4.1-EZRIN-RADIXIN-MOESIN) FAMILY"/>
    <property type="match status" value="1"/>
</dbReference>
<dbReference type="InterPro" id="IPR029071">
    <property type="entry name" value="Ubiquitin-like_domsf"/>
</dbReference>
<comment type="caution">
    <text evidence="5">The sequence shown here is derived from an EMBL/GenBank/DDBJ whole genome shotgun (WGS) entry which is preliminary data.</text>
</comment>
<evidence type="ECO:0000256" key="1">
    <source>
        <dbReference type="ARBA" id="ARBA00004282"/>
    </source>
</evidence>
<dbReference type="InterPro" id="IPR019748">
    <property type="entry name" value="FERM_central"/>
</dbReference>
<feature type="compositionally biased region" description="Polar residues" evidence="3">
    <location>
        <begin position="640"/>
        <end position="655"/>
    </location>
</feature>
<protein>
    <recommendedName>
        <fullName evidence="4">FERM domain-containing protein</fullName>
    </recommendedName>
</protein>
<dbReference type="InterPro" id="IPR011993">
    <property type="entry name" value="PH-like_dom_sf"/>
</dbReference>
<dbReference type="InterPro" id="IPR018979">
    <property type="entry name" value="FERM_N"/>
</dbReference>
<comment type="subcellular location">
    <subcellularLocation>
        <location evidence="1">Cell junction</location>
    </subcellularLocation>
</comment>
<dbReference type="PANTHER" id="PTHR13429:SF5">
    <property type="entry name" value="PROTEIN EXPANDED"/>
    <property type="match status" value="1"/>
</dbReference>
<dbReference type="SMART" id="SM01196">
    <property type="entry name" value="FERM_C"/>
    <property type="match status" value="1"/>
</dbReference>
<sequence length="805" mass="89323">MRPAASDPVQTCVQPLPSARKYVAVRLLSGETLFFVVEAKAKVRDLLSAIVRHLGTLGMVSYDLFGLAFLLDGEYLFLEPETKLAKYAPKIWKASHGSGLDAHGNPLLTFHFRVQYYVDNPLFFRDRVTRLHFYLQLRENVVHYSQPCGEETFLLLAALALQADVADYSEEKHRGQYFDLNCYLPNWIIQRLGESYLHQQISNFHRNQRGLTQAGAQLSYIKEASHGDCYHSLHLYRLMHSKRPDKAESARERGIYIPRTMIPSMDSNLQPTTSVWLGIATRGVDIYEANENQLKALKAGLLWHSIKNLSFERRKFELRAECENKKFTYYASSDVKCKHLLYLCQATHQFSMKIAEDVRNAKDSPANLAWAAENGLPHPSDAPLANIQNLGGLSDLGLSSLVDQRVSTISTSSTTSGIVSDRVLSLDSEDEGRDTVIGHIEHCDLSLVKPDGKKSKSPVVKSCDLVDGATGGRESGGKTPEWSEDTTDGPIRSENVEESDYWYACDDDASDAGSTGEHCSGAMCECRRVRSSSPDLTQPHVCTLSEDTLRAHSPSGHNKVPSGISESSSLVVSVGNTQDSDCHSVFHGYLSSEDSTKAQKFYLDEPQCISSEQSTLTKKDSKDLSVIINNALINQRTSPIQTGTLPRSCHSQSGTLKRERKEKESPLGLDLTVQSAVPSGGTYPRRSTISSTFDTDSDYVEFSPADTRQLFTSYDTCQHRIPLSKPESQRKKIEEKEKPTTMVFGSHTVPRNVAMATITPVPLATKGCAVAIQAETVEKGPIEAQARFIRSKPTIIIQQAHGKFF</sequence>
<evidence type="ECO:0000313" key="6">
    <source>
        <dbReference type="Proteomes" id="UP001187531"/>
    </source>
</evidence>
<gene>
    <name evidence="5" type="ORF">QYM36_010802</name>
</gene>
<dbReference type="InterPro" id="IPR035963">
    <property type="entry name" value="FERM_2"/>
</dbReference>
<feature type="region of interest" description="Disordered" evidence="3">
    <location>
        <begin position="451"/>
        <end position="492"/>
    </location>
</feature>
<dbReference type="Pfam" id="PF00373">
    <property type="entry name" value="FERM_M"/>
    <property type="match status" value="1"/>
</dbReference>
<dbReference type="InterPro" id="IPR000299">
    <property type="entry name" value="FERM_domain"/>
</dbReference>
<dbReference type="CDD" id="cd17101">
    <property type="entry name" value="FERM_F1_PTPN13_like"/>
    <property type="match status" value="1"/>
</dbReference>
<proteinExistence type="predicted"/>
<feature type="region of interest" description="Disordered" evidence="3">
    <location>
        <begin position="640"/>
        <end position="667"/>
    </location>
</feature>
<evidence type="ECO:0000259" key="4">
    <source>
        <dbReference type="PROSITE" id="PS50057"/>
    </source>
</evidence>
<dbReference type="Proteomes" id="UP001187531">
    <property type="component" value="Unassembled WGS sequence"/>
</dbReference>
<dbReference type="PRINTS" id="PR00935">
    <property type="entry name" value="BAND41"/>
</dbReference>
<dbReference type="InterPro" id="IPR018980">
    <property type="entry name" value="FERM_PH-like_C"/>
</dbReference>
<dbReference type="GO" id="GO:0009887">
    <property type="term" value="P:animal organ morphogenesis"/>
    <property type="evidence" value="ECO:0007669"/>
    <property type="project" value="UniProtKB-ARBA"/>
</dbReference>
<dbReference type="AlphaFoldDB" id="A0AA88HR28"/>
<dbReference type="Gene3D" id="1.20.80.10">
    <property type="match status" value="1"/>
</dbReference>
<dbReference type="InterPro" id="IPR014352">
    <property type="entry name" value="FERM/acyl-CoA-bd_prot_sf"/>
</dbReference>
<dbReference type="GO" id="GO:0098592">
    <property type="term" value="C:cytoplasmic side of apical plasma membrane"/>
    <property type="evidence" value="ECO:0007669"/>
    <property type="project" value="TreeGrafter"/>
</dbReference>
<dbReference type="SUPFAM" id="SSF47031">
    <property type="entry name" value="Second domain of FERM"/>
    <property type="match status" value="1"/>
</dbReference>
<name>A0AA88HR28_ARTSF</name>